<reference evidence="3" key="1">
    <citation type="submission" date="2016-10" db="EMBL/GenBank/DDBJ databases">
        <authorList>
            <person name="Varghese N."/>
            <person name="Submissions S."/>
        </authorList>
    </citation>
    <scope>NUCLEOTIDE SEQUENCE [LARGE SCALE GENOMIC DNA]</scope>
    <source>
        <strain evidence="3">CGMCC 1.10223</strain>
    </source>
</reference>
<dbReference type="InterPro" id="IPR022627">
    <property type="entry name" value="DUF3502"/>
</dbReference>
<dbReference type="RefSeq" id="WP_331458101.1">
    <property type="nucleotide sequence ID" value="NZ_FONN01000049.1"/>
</dbReference>
<name>A0A1I2J0H8_9BACL</name>
<dbReference type="EMBL" id="FONN01000049">
    <property type="protein sequence ID" value="SFF48004.1"/>
    <property type="molecule type" value="Genomic_DNA"/>
</dbReference>
<dbReference type="Proteomes" id="UP000183410">
    <property type="component" value="Unassembled WGS sequence"/>
</dbReference>
<protein>
    <recommendedName>
        <fullName evidence="1">DUF3502 domain-containing protein</fullName>
    </recommendedName>
</protein>
<evidence type="ECO:0000313" key="2">
    <source>
        <dbReference type="EMBL" id="SFF48004.1"/>
    </source>
</evidence>
<evidence type="ECO:0000259" key="1">
    <source>
        <dbReference type="Pfam" id="PF12010"/>
    </source>
</evidence>
<accession>A0A1I2J0H8</accession>
<organism evidence="2 3">
    <name type="scientific">Paenibacillus algorifonticola</name>
    <dbReference type="NCBI Taxonomy" id="684063"/>
    <lineage>
        <taxon>Bacteria</taxon>
        <taxon>Bacillati</taxon>
        <taxon>Bacillota</taxon>
        <taxon>Bacilli</taxon>
        <taxon>Bacillales</taxon>
        <taxon>Paenibacillaceae</taxon>
        <taxon>Paenibacillus</taxon>
    </lineage>
</organism>
<feature type="domain" description="DUF3502" evidence="1">
    <location>
        <begin position="1"/>
        <end position="55"/>
    </location>
</feature>
<dbReference type="AlphaFoldDB" id="A0A1I2J0H8"/>
<sequence length="58" mass="6259">MANVGNVMLRFAIPLEYGAIKDVDKGLEDLNKQVKAAGIDKILAEVQSQVDAFLAAKK</sequence>
<evidence type="ECO:0000313" key="3">
    <source>
        <dbReference type="Proteomes" id="UP000183410"/>
    </source>
</evidence>
<proteinExistence type="predicted"/>
<gene>
    <name evidence="2" type="ORF">SAMN04487969_1493</name>
</gene>
<dbReference type="Pfam" id="PF12010">
    <property type="entry name" value="DUF3502"/>
    <property type="match status" value="1"/>
</dbReference>
<keyword evidence="3" id="KW-1185">Reference proteome</keyword>
<dbReference type="SUPFAM" id="SSF53850">
    <property type="entry name" value="Periplasmic binding protein-like II"/>
    <property type="match status" value="1"/>
</dbReference>